<evidence type="ECO:0000256" key="1">
    <source>
        <dbReference type="ARBA" id="ARBA00004123"/>
    </source>
</evidence>
<feature type="domain" description="Transcriptional coactivator p15 (PC4) C-terminal" evidence="8">
    <location>
        <begin position="67"/>
        <end position="117"/>
    </location>
</feature>
<feature type="compositionally biased region" description="Basic and acidic residues" evidence="7">
    <location>
        <begin position="49"/>
        <end position="61"/>
    </location>
</feature>
<evidence type="ECO:0000256" key="4">
    <source>
        <dbReference type="ARBA" id="ARBA00023125"/>
    </source>
</evidence>
<comment type="similarity">
    <text evidence="2">Belongs to the transcriptional coactivator PC4 family.</text>
</comment>
<dbReference type="OrthoDB" id="2505440at2759"/>
<keyword evidence="5" id="KW-0804">Transcription</keyword>
<name>A0A1X2IGV8_9FUNG</name>
<sequence>MPKRSRESDSEEENDKEFEPTNTKEESSEEDFDSGDEEPKKQPSVKKAKTQETSEGERNENGEEYFVLSGKRRITVRLFQGKKWVDLREYYQTKDQEYKPTAKGLLLPLDQFKRLVELVPQVESAIDRL</sequence>
<dbReference type="Proteomes" id="UP000193560">
    <property type="component" value="Unassembled WGS sequence"/>
</dbReference>
<evidence type="ECO:0000313" key="10">
    <source>
        <dbReference type="Proteomes" id="UP000193560"/>
    </source>
</evidence>
<dbReference type="InterPro" id="IPR009044">
    <property type="entry name" value="ssDNA-bd_transcriptional_reg"/>
</dbReference>
<dbReference type="EMBL" id="MCGE01000011">
    <property type="protein sequence ID" value="ORZ16394.1"/>
    <property type="molecule type" value="Genomic_DNA"/>
</dbReference>
<gene>
    <name evidence="9" type="ORF">BCR42DRAFT_451351</name>
</gene>
<dbReference type="PANTHER" id="PTHR13215">
    <property type="entry name" value="RNA POLYMERASE II TRANSCRIPTIONAL COACTIVATOR"/>
    <property type="match status" value="1"/>
</dbReference>
<evidence type="ECO:0000256" key="5">
    <source>
        <dbReference type="ARBA" id="ARBA00023163"/>
    </source>
</evidence>
<keyword evidence="4" id="KW-0238">DNA-binding</keyword>
<feature type="compositionally biased region" description="Basic and acidic residues" evidence="7">
    <location>
        <begin position="17"/>
        <end position="26"/>
    </location>
</feature>
<feature type="region of interest" description="Disordered" evidence="7">
    <location>
        <begin position="1"/>
        <end position="64"/>
    </location>
</feature>
<comment type="subcellular location">
    <subcellularLocation>
        <location evidence="1">Nucleus</location>
    </subcellularLocation>
</comment>
<dbReference type="GO" id="GO:0003677">
    <property type="term" value="F:DNA binding"/>
    <property type="evidence" value="ECO:0007669"/>
    <property type="project" value="UniProtKB-KW"/>
</dbReference>
<evidence type="ECO:0000259" key="8">
    <source>
        <dbReference type="Pfam" id="PF02229"/>
    </source>
</evidence>
<evidence type="ECO:0000256" key="2">
    <source>
        <dbReference type="ARBA" id="ARBA00009001"/>
    </source>
</evidence>
<protein>
    <submittedName>
        <fullName evidence="9">Transcriptional Coactivator p15-domain-containing protein</fullName>
    </submittedName>
</protein>
<organism evidence="9 10">
    <name type="scientific">Absidia repens</name>
    <dbReference type="NCBI Taxonomy" id="90262"/>
    <lineage>
        <taxon>Eukaryota</taxon>
        <taxon>Fungi</taxon>
        <taxon>Fungi incertae sedis</taxon>
        <taxon>Mucoromycota</taxon>
        <taxon>Mucoromycotina</taxon>
        <taxon>Mucoromycetes</taxon>
        <taxon>Mucorales</taxon>
        <taxon>Cunninghamellaceae</taxon>
        <taxon>Absidia</taxon>
    </lineage>
</organism>
<dbReference type="Gene3D" id="2.30.31.10">
    <property type="entry name" value="Transcriptional Coactivator Pc4, Chain A"/>
    <property type="match status" value="1"/>
</dbReference>
<feature type="compositionally biased region" description="Acidic residues" evidence="7">
    <location>
        <begin position="27"/>
        <end position="36"/>
    </location>
</feature>
<reference evidence="9 10" key="1">
    <citation type="submission" date="2016-07" db="EMBL/GenBank/DDBJ databases">
        <title>Pervasive Adenine N6-methylation of Active Genes in Fungi.</title>
        <authorList>
            <consortium name="DOE Joint Genome Institute"/>
            <person name="Mondo S.J."/>
            <person name="Dannebaum R.O."/>
            <person name="Kuo R.C."/>
            <person name="Labutti K."/>
            <person name="Haridas S."/>
            <person name="Kuo A."/>
            <person name="Salamov A."/>
            <person name="Ahrendt S.R."/>
            <person name="Lipzen A."/>
            <person name="Sullivan W."/>
            <person name="Andreopoulos W.B."/>
            <person name="Clum A."/>
            <person name="Lindquist E."/>
            <person name="Daum C."/>
            <person name="Ramamoorthy G.K."/>
            <person name="Gryganskyi A."/>
            <person name="Culley D."/>
            <person name="Magnuson J.K."/>
            <person name="James T.Y."/>
            <person name="O'Malley M.A."/>
            <person name="Stajich J.E."/>
            <person name="Spatafora J.W."/>
            <person name="Visel A."/>
            <person name="Grigoriev I.V."/>
        </authorList>
    </citation>
    <scope>NUCLEOTIDE SEQUENCE [LARGE SCALE GENOMIC DNA]</scope>
    <source>
        <strain evidence="9 10">NRRL 1336</strain>
    </source>
</reference>
<dbReference type="AlphaFoldDB" id="A0A1X2IGV8"/>
<dbReference type="STRING" id="90262.A0A1X2IGV8"/>
<proteinExistence type="inferred from homology"/>
<accession>A0A1X2IGV8</accession>
<evidence type="ECO:0000256" key="6">
    <source>
        <dbReference type="ARBA" id="ARBA00023242"/>
    </source>
</evidence>
<dbReference type="GO" id="GO:0003713">
    <property type="term" value="F:transcription coactivator activity"/>
    <property type="evidence" value="ECO:0007669"/>
    <property type="project" value="InterPro"/>
</dbReference>
<keyword evidence="10" id="KW-1185">Reference proteome</keyword>
<evidence type="ECO:0000256" key="3">
    <source>
        <dbReference type="ARBA" id="ARBA00023015"/>
    </source>
</evidence>
<comment type="caution">
    <text evidence="9">The sequence shown here is derived from an EMBL/GenBank/DDBJ whole genome shotgun (WGS) entry which is preliminary data.</text>
</comment>
<keyword evidence="6" id="KW-0539">Nucleus</keyword>
<dbReference type="GO" id="GO:0005634">
    <property type="term" value="C:nucleus"/>
    <property type="evidence" value="ECO:0007669"/>
    <property type="project" value="UniProtKB-SubCell"/>
</dbReference>
<dbReference type="GO" id="GO:0060261">
    <property type="term" value="P:positive regulation of transcription initiation by RNA polymerase II"/>
    <property type="evidence" value="ECO:0007669"/>
    <property type="project" value="InterPro"/>
</dbReference>
<dbReference type="InterPro" id="IPR045125">
    <property type="entry name" value="Sub1/Tcp4-like"/>
</dbReference>
<dbReference type="SUPFAM" id="SSF54447">
    <property type="entry name" value="ssDNA-binding transcriptional regulator domain"/>
    <property type="match status" value="1"/>
</dbReference>
<evidence type="ECO:0000256" key="7">
    <source>
        <dbReference type="SAM" id="MobiDB-lite"/>
    </source>
</evidence>
<dbReference type="InterPro" id="IPR003173">
    <property type="entry name" value="PC4_C"/>
</dbReference>
<keyword evidence="3" id="KW-0805">Transcription regulation</keyword>
<evidence type="ECO:0000313" key="9">
    <source>
        <dbReference type="EMBL" id="ORZ16394.1"/>
    </source>
</evidence>
<dbReference type="Pfam" id="PF02229">
    <property type="entry name" value="PC4"/>
    <property type="match status" value="1"/>
</dbReference>